<comment type="caution">
    <text evidence="4">The sequence shown here is derived from an EMBL/GenBank/DDBJ whole genome shotgun (WGS) entry which is preliminary data.</text>
</comment>
<dbReference type="EMBL" id="POUT01000002">
    <property type="protein sequence ID" value="PNG10868.1"/>
    <property type="molecule type" value="Genomic_DNA"/>
</dbReference>
<keyword evidence="2" id="KW-0472">Membrane</keyword>
<dbReference type="AlphaFoldDB" id="A0A2N8T804"/>
<feature type="transmembrane region" description="Helical" evidence="2">
    <location>
        <begin position="92"/>
        <end position="111"/>
    </location>
</feature>
<protein>
    <recommendedName>
        <fullName evidence="6">Translation initiation factor 2 (IF-2, GTPase)</fullName>
    </recommendedName>
</protein>
<evidence type="ECO:0000256" key="1">
    <source>
        <dbReference type="SAM" id="MobiDB-lite"/>
    </source>
</evidence>
<evidence type="ECO:0000256" key="3">
    <source>
        <dbReference type="SAM" id="SignalP"/>
    </source>
</evidence>
<keyword evidence="2" id="KW-0812">Transmembrane</keyword>
<name>A0A2N8T804_STUST</name>
<evidence type="ECO:0008006" key="6">
    <source>
        <dbReference type="Google" id="ProtNLM"/>
    </source>
</evidence>
<proteinExistence type="predicted"/>
<dbReference type="RefSeq" id="WP_102893708.1">
    <property type="nucleotide sequence ID" value="NZ_JAMOHU010000008.1"/>
</dbReference>
<feature type="chain" id="PRO_5014770277" description="Translation initiation factor 2 (IF-2, GTPase)" evidence="3">
    <location>
        <begin position="22"/>
        <end position="121"/>
    </location>
</feature>
<feature type="region of interest" description="Disordered" evidence="1">
    <location>
        <begin position="21"/>
        <end position="50"/>
    </location>
</feature>
<organism evidence="4 5">
    <name type="scientific">Stutzerimonas stutzeri</name>
    <name type="common">Pseudomonas stutzeri</name>
    <dbReference type="NCBI Taxonomy" id="316"/>
    <lineage>
        <taxon>Bacteria</taxon>
        <taxon>Pseudomonadati</taxon>
        <taxon>Pseudomonadota</taxon>
        <taxon>Gammaproteobacteria</taxon>
        <taxon>Pseudomonadales</taxon>
        <taxon>Pseudomonadaceae</taxon>
        <taxon>Stutzerimonas</taxon>
    </lineage>
</organism>
<feature type="compositionally biased region" description="Low complexity" evidence="1">
    <location>
        <begin position="33"/>
        <end position="50"/>
    </location>
</feature>
<keyword evidence="3" id="KW-0732">Signal</keyword>
<evidence type="ECO:0000313" key="4">
    <source>
        <dbReference type="EMBL" id="PNG10868.1"/>
    </source>
</evidence>
<accession>A0A2N8T804</accession>
<feature type="signal peptide" evidence="3">
    <location>
        <begin position="1"/>
        <end position="21"/>
    </location>
</feature>
<evidence type="ECO:0000256" key="2">
    <source>
        <dbReference type="SAM" id="Phobius"/>
    </source>
</evidence>
<evidence type="ECO:0000313" key="5">
    <source>
        <dbReference type="Proteomes" id="UP000236023"/>
    </source>
</evidence>
<gene>
    <name evidence="4" type="ORF">CXK94_06630</name>
</gene>
<sequence>MRQGPLSLLLALSLLAPALHAQEEPAPPAPSTEQAAADAEEYAAPAAQPAADSEAVQGLLLRLREENQRLRLQLQAEQAKATPMLLTEQQQWFAVGGGVGVVSFILGLLVTRSRRRRQWIN</sequence>
<dbReference type="Proteomes" id="UP000236023">
    <property type="component" value="Unassembled WGS sequence"/>
</dbReference>
<keyword evidence="2" id="KW-1133">Transmembrane helix</keyword>
<reference evidence="4 5" key="1">
    <citation type="submission" date="2018-01" db="EMBL/GenBank/DDBJ databases">
        <title>Denitrification phenotypes of diverse strains of Pseudomonas stutzeri.</title>
        <authorList>
            <person name="Milligan D.A."/>
            <person name="Bergaust L."/>
            <person name="Bakken L.R."/>
            <person name="Frostegard A."/>
        </authorList>
    </citation>
    <scope>NUCLEOTIDE SEQUENCE [LARGE SCALE GENOMIC DNA]</scope>
    <source>
        <strain evidence="4 5">24a75</strain>
    </source>
</reference>